<keyword evidence="2" id="KW-1185">Reference proteome</keyword>
<reference evidence="1" key="1">
    <citation type="submission" date="2020-08" db="EMBL/GenBank/DDBJ databases">
        <title>Multicomponent nature underlies the extraordinary mechanical properties of spider dragline silk.</title>
        <authorList>
            <person name="Kono N."/>
            <person name="Nakamura H."/>
            <person name="Mori M."/>
            <person name="Yoshida Y."/>
            <person name="Ohtoshi R."/>
            <person name="Malay A.D."/>
            <person name="Moran D.A.P."/>
            <person name="Tomita M."/>
            <person name="Numata K."/>
            <person name="Arakawa K."/>
        </authorList>
    </citation>
    <scope>NUCLEOTIDE SEQUENCE</scope>
</reference>
<comment type="caution">
    <text evidence="1">The sequence shown here is derived from an EMBL/GenBank/DDBJ whole genome shotgun (WGS) entry which is preliminary data.</text>
</comment>
<proteinExistence type="predicted"/>
<dbReference type="EMBL" id="BMAW01084290">
    <property type="protein sequence ID" value="GFU37845.1"/>
    <property type="molecule type" value="Genomic_DNA"/>
</dbReference>
<organism evidence="1 2">
    <name type="scientific">Nephila pilipes</name>
    <name type="common">Giant wood spider</name>
    <name type="synonym">Nephila maculata</name>
    <dbReference type="NCBI Taxonomy" id="299642"/>
    <lineage>
        <taxon>Eukaryota</taxon>
        <taxon>Metazoa</taxon>
        <taxon>Ecdysozoa</taxon>
        <taxon>Arthropoda</taxon>
        <taxon>Chelicerata</taxon>
        <taxon>Arachnida</taxon>
        <taxon>Araneae</taxon>
        <taxon>Araneomorphae</taxon>
        <taxon>Entelegynae</taxon>
        <taxon>Araneoidea</taxon>
        <taxon>Nephilidae</taxon>
        <taxon>Nephila</taxon>
    </lineage>
</organism>
<accession>A0A8X6QUX2</accession>
<protein>
    <submittedName>
        <fullName evidence="1">Uncharacterized protein</fullName>
    </submittedName>
</protein>
<gene>
    <name evidence="1" type="ORF">NPIL_646491</name>
</gene>
<evidence type="ECO:0000313" key="2">
    <source>
        <dbReference type="Proteomes" id="UP000887013"/>
    </source>
</evidence>
<name>A0A8X6QUX2_NEPPI</name>
<sequence length="215" mass="23631">MILWTFSFTHEYILSTTGNVIPSLRSWIAAGEKTQLNLDLHLRSLQSPTKLPSTPFPGTLRSAPPRLQKQLNSIPRCAAVSAWQQPQSNQLRHLSAAVSPPGCLQKQSKLDLRPAHCPACAAACPPPAQLCSAPGQGFLAALPNSSCAQCSLRSLLPQNRLFLPTSMINLESDSQNGSDICYETIEYILLTKLRDTKYPYVMLEIKVNNTSLNIF</sequence>
<dbReference type="Proteomes" id="UP000887013">
    <property type="component" value="Unassembled WGS sequence"/>
</dbReference>
<evidence type="ECO:0000313" key="1">
    <source>
        <dbReference type="EMBL" id="GFU37845.1"/>
    </source>
</evidence>
<dbReference type="AlphaFoldDB" id="A0A8X6QUX2"/>